<dbReference type="Proteomes" id="UP000320591">
    <property type="component" value="Chromosome"/>
</dbReference>
<proteinExistence type="predicted"/>
<accession>A0A5B8I9H7</accession>
<dbReference type="OrthoDB" id="9869459at2"/>
<organism evidence="1 2">
    <name type="scientific">Dickeya poaceiphila</name>
    <dbReference type="NCBI Taxonomy" id="568768"/>
    <lineage>
        <taxon>Bacteria</taxon>
        <taxon>Pseudomonadati</taxon>
        <taxon>Pseudomonadota</taxon>
        <taxon>Gammaproteobacteria</taxon>
        <taxon>Enterobacterales</taxon>
        <taxon>Pectobacteriaceae</taxon>
        <taxon>Dickeya</taxon>
    </lineage>
</organism>
<sequence>MLHEAITGKKHVKVTLNVTDCESSNGIEYERVDFYTCNNLDAAALEDAISNISGCREMYHFLYDSGFGKGCFITICGCPESGEYDVELA</sequence>
<evidence type="ECO:0000313" key="1">
    <source>
        <dbReference type="EMBL" id="QDX30931.1"/>
    </source>
</evidence>
<dbReference type="KEGG" id="dic:Dpoa569_0002880"/>
<dbReference type="EMBL" id="CP042220">
    <property type="protein sequence ID" value="QDX30931.1"/>
    <property type="molecule type" value="Genomic_DNA"/>
</dbReference>
<gene>
    <name evidence="1" type="ORF">Dpoa569_0002880</name>
</gene>
<evidence type="ECO:0000313" key="2">
    <source>
        <dbReference type="Proteomes" id="UP000320591"/>
    </source>
</evidence>
<keyword evidence="2" id="KW-1185">Reference proteome</keyword>
<dbReference type="RefSeq" id="WP_042869048.1">
    <property type="nucleotide sequence ID" value="NZ_CM001975.1"/>
</dbReference>
<dbReference type="AlphaFoldDB" id="A0A5B8I9H7"/>
<protein>
    <submittedName>
        <fullName evidence="1">Uncharacterized protein</fullName>
    </submittedName>
</protein>
<reference evidence="1 2" key="1">
    <citation type="journal article" date="2019" name="Environ. Microbiol.">
        <title>The phytopathogenic nature of Dickeya aquatica 174/2 and the dynamic early evolution of Dickeya pathogenicity.</title>
        <authorList>
            <person name="Duprey A."/>
            <person name="Taib N."/>
            <person name="Leonard S."/>
            <person name="Garin T."/>
            <person name="Flandrois J.P."/>
            <person name="Nasser W."/>
            <person name="Brochier-Armanet C."/>
            <person name="Reverchon S."/>
        </authorList>
    </citation>
    <scope>NUCLEOTIDE SEQUENCE [LARGE SCALE GENOMIC DNA]</scope>
    <source>
        <strain evidence="1 2">NCPPB 569</strain>
    </source>
</reference>
<name>A0A5B8I9H7_9GAMM</name>